<dbReference type="EMBL" id="JBHUMD010000005">
    <property type="protein sequence ID" value="MFD2601158.1"/>
    <property type="molecule type" value="Genomic_DNA"/>
</dbReference>
<reference evidence="3" key="1">
    <citation type="journal article" date="2019" name="Int. J. Syst. Evol. Microbiol.">
        <title>The Global Catalogue of Microorganisms (GCM) 10K type strain sequencing project: providing services to taxonomists for standard genome sequencing and annotation.</title>
        <authorList>
            <consortium name="The Broad Institute Genomics Platform"/>
            <consortium name="The Broad Institute Genome Sequencing Center for Infectious Disease"/>
            <person name="Wu L."/>
            <person name="Ma J."/>
        </authorList>
    </citation>
    <scope>NUCLEOTIDE SEQUENCE [LARGE SCALE GENOMIC DNA]</scope>
    <source>
        <strain evidence="3">KCTC 42107</strain>
    </source>
</reference>
<accession>A0ABW5NR33</accession>
<comment type="caution">
    <text evidence="2">The sequence shown here is derived from an EMBL/GenBank/DDBJ whole genome shotgun (WGS) entry which is preliminary data.</text>
</comment>
<proteinExistence type="predicted"/>
<keyword evidence="1" id="KW-0472">Membrane</keyword>
<evidence type="ECO:0000256" key="1">
    <source>
        <dbReference type="SAM" id="Phobius"/>
    </source>
</evidence>
<dbReference type="Proteomes" id="UP001597480">
    <property type="component" value="Unassembled WGS sequence"/>
</dbReference>
<sequence>MKKIDELTFEELSLRKSKLKGVVIGYGILIVIALLLFIYLQAKPILFIPVSVLPVIGLPLFLSLKMTMDEIAKRKGRG</sequence>
<evidence type="ECO:0000313" key="2">
    <source>
        <dbReference type="EMBL" id="MFD2601158.1"/>
    </source>
</evidence>
<name>A0ABW5NR33_9FLAO</name>
<evidence type="ECO:0000313" key="3">
    <source>
        <dbReference type="Proteomes" id="UP001597480"/>
    </source>
</evidence>
<feature type="transmembrane region" description="Helical" evidence="1">
    <location>
        <begin position="46"/>
        <end position="64"/>
    </location>
</feature>
<keyword evidence="3" id="KW-1185">Reference proteome</keyword>
<organism evidence="2 3">
    <name type="scientific">Flavobacterium suzhouense</name>
    <dbReference type="NCBI Taxonomy" id="1529638"/>
    <lineage>
        <taxon>Bacteria</taxon>
        <taxon>Pseudomonadati</taxon>
        <taxon>Bacteroidota</taxon>
        <taxon>Flavobacteriia</taxon>
        <taxon>Flavobacteriales</taxon>
        <taxon>Flavobacteriaceae</taxon>
        <taxon>Flavobacterium</taxon>
    </lineage>
</organism>
<protein>
    <recommendedName>
        <fullName evidence="4">Redox-active disulfide protein 2</fullName>
    </recommendedName>
</protein>
<evidence type="ECO:0008006" key="4">
    <source>
        <dbReference type="Google" id="ProtNLM"/>
    </source>
</evidence>
<keyword evidence="1" id="KW-0812">Transmembrane</keyword>
<feature type="transmembrane region" description="Helical" evidence="1">
    <location>
        <begin position="21"/>
        <end position="40"/>
    </location>
</feature>
<gene>
    <name evidence="2" type="ORF">ACFSR3_03745</name>
</gene>
<keyword evidence="1" id="KW-1133">Transmembrane helix</keyword>
<dbReference type="RefSeq" id="WP_379819786.1">
    <property type="nucleotide sequence ID" value="NZ_JBHUMD010000005.1"/>
</dbReference>